<dbReference type="InterPro" id="IPR000160">
    <property type="entry name" value="GGDEF_dom"/>
</dbReference>
<dbReference type="NCBIfam" id="TIGR00254">
    <property type="entry name" value="GGDEF"/>
    <property type="match status" value="1"/>
</dbReference>
<dbReference type="Gene3D" id="3.30.70.270">
    <property type="match status" value="1"/>
</dbReference>
<dbReference type="GO" id="GO:1902201">
    <property type="term" value="P:negative regulation of bacterial-type flagellum-dependent cell motility"/>
    <property type="evidence" value="ECO:0007669"/>
    <property type="project" value="TreeGrafter"/>
</dbReference>
<dbReference type="InterPro" id="IPR050469">
    <property type="entry name" value="Diguanylate_Cyclase"/>
</dbReference>
<dbReference type="Proteomes" id="UP000469346">
    <property type="component" value="Unassembled WGS sequence"/>
</dbReference>
<dbReference type="PROSITE" id="PS50887">
    <property type="entry name" value="GGDEF"/>
    <property type="match status" value="1"/>
</dbReference>
<accession>A0A6N9TUT9</accession>
<proteinExistence type="predicted"/>
<dbReference type="CDD" id="cd01949">
    <property type="entry name" value="GGDEF"/>
    <property type="match status" value="1"/>
</dbReference>
<evidence type="ECO:0000259" key="2">
    <source>
        <dbReference type="PROSITE" id="PS50110"/>
    </source>
</evidence>
<dbReference type="Pfam" id="PF00990">
    <property type="entry name" value="GGDEF"/>
    <property type="match status" value="1"/>
</dbReference>
<sequence>MNPQGDPNPPEPVCILLVEDNPTDAALIQEILAAKATHEFDVHHVDTLRKAEGYLDRMGCDIVLLDLNLPDGRGLEVLDRVQARAADTPVVIISAVEDEQLALEAVRRGAEDYLFKGQADPALIVRSLRYARERYRLRMELRSLTLTDELTGCNNRRGFFTLAAQVFKTARRAGAVLELLFVDMDNLKAINDRMGHEAGDQALAALGTLLRKVVREPDVVARVGGDEFAVLAQVSGKDAGKALEKRILKAIEAYNAGVEADRRLSVSIGRAACTMEDDCTITEMLARADELMYRHKKAKNAP</sequence>
<feature type="domain" description="Response regulatory" evidence="2">
    <location>
        <begin position="14"/>
        <end position="131"/>
    </location>
</feature>
<dbReference type="RefSeq" id="WP_163299310.1">
    <property type="nucleotide sequence ID" value="NZ_JAAGRR010000131.1"/>
</dbReference>
<dbReference type="PROSITE" id="PS50110">
    <property type="entry name" value="RESPONSE_REGULATORY"/>
    <property type="match status" value="1"/>
</dbReference>
<name>A0A6N9TUT9_DISTH</name>
<gene>
    <name evidence="4" type="ORF">G3N55_10135</name>
</gene>
<evidence type="ECO:0000313" key="5">
    <source>
        <dbReference type="Proteomes" id="UP000469346"/>
    </source>
</evidence>
<feature type="modified residue" description="4-aspartylphosphate" evidence="1">
    <location>
        <position position="66"/>
    </location>
</feature>
<dbReference type="GO" id="GO:0043709">
    <property type="term" value="P:cell adhesion involved in single-species biofilm formation"/>
    <property type="evidence" value="ECO:0007669"/>
    <property type="project" value="TreeGrafter"/>
</dbReference>
<dbReference type="AlphaFoldDB" id="A0A6N9TUT9"/>
<dbReference type="SMART" id="SM00448">
    <property type="entry name" value="REC"/>
    <property type="match status" value="1"/>
</dbReference>
<dbReference type="Pfam" id="PF00072">
    <property type="entry name" value="Response_reg"/>
    <property type="match status" value="1"/>
</dbReference>
<dbReference type="PANTHER" id="PTHR45138">
    <property type="entry name" value="REGULATORY COMPONENTS OF SENSORY TRANSDUCTION SYSTEM"/>
    <property type="match status" value="1"/>
</dbReference>
<reference evidence="4 5" key="1">
    <citation type="submission" date="2020-02" db="EMBL/GenBank/DDBJ databases">
        <title>Comparative genomics of sulfur disproportionating microorganisms.</title>
        <authorList>
            <person name="Ward L.M."/>
            <person name="Bertran E."/>
            <person name="Johnston D.T."/>
        </authorList>
    </citation>
    <scope>NUCLEOTIDE SEQUENCE [LARGE SCALE GENOMIC DNA]</scope>
    <source>
        <strain evidence="4 5">DSM 100025</strain>
    </source>
</reference>
<dbReference type="PANTHER" id="PTHR45138:SF9">
    <property type="entry name" value="DIGUANYLATE CYCLASE DGCM-RELATED"/>
    <property type="match status" value="1"/>
</dbReference>
<protein>
    <submittedName>
        <fullName evidence="4">GGDEF domain-containing response regulator</fullName>
    </submittedName>
</protein>
<keyword evidence="1" id="KW-0597">Phosphoprotein</keyword>
<evidence type="ECO:0000259" key="3">
    <source>
        <dbReference type="PROSITE" id="PS50887"/>
    </source>
</evidence>
<dbReference type="SMART" id="SM00267">
    <property type="entry name" value="GGDEF"/>
    <property type="match status" value="1"/>
</dbReference>
<dbReference type="SUPFAM" id="SSF52172">
    <property type="entry name" value="CheY-like"/>
    <property type="match status" value="1"/>
</dbReference>
<dbReference type="GO" id="GO:0000160">
    <property type="term" value="P:phosphorelay signal transduction system"/>
    <property type="evidence" value="ECO:0007669"/>
    <property type="project" value="InterPro"/>
</dbReference>
<organism evidence="4 5">
    <name type="scientific">Dissulfurirhabdus thermomarina</name>
    <dbReference type="NCBI Taxonomy" id="1765737"/>
    <lineage>
        <taxon>Bacteria</taxon>
        <taxon>Deltaproteobacteria</taxon>
        <taxon>Dissulfurirhabdaceae</taxon>
        <taxon>Dissulfurirhabdus</taxon>
    </lineage>
</organism>
<dbReference type="InterPro" id="IPR011006">
    <property type="entry name" value="CheY-like_superfamily"/>
</dbReference>
<dbReference type="GO" id="GO:0052621">
    <property type="term" value="F:diguanylate cyclase activity"/>
    <property type="evidence" value="ECO:0007669"/>
    <property type="project" value="TreeGrafter"/>
</dbReference>
<dbReference type="InterPro" id="IPR001789">
    <property type="entry name" value="Sig_transdc_resp-reg_receiver"/>
</dbReference>
<dbReference type="GO" id="GO:0005886">
    <property type="term" value="C:plasma membrane"/>
    <property type="evidence" value="ECO:0007669"/>
    <property type="project" value="TreeGrafter"/>
</dbReference>
<evidence type="ECO:0000313" key="4">
    <source>
        <dbReference type="EMBL" id="NDY43197.1"/>
    </source>
</evidence>
<evidence type="ECO:0000256" key="1">
    <source>
        <dbReference type="PROSITE-ProRule" id="PRU00169"/>
    </source>
</evidence>
<dbReference type="Gene3D" id="3.40.50.2300">
    <property type="match status" value="1"/>
</dbReference>
<dbReference type="EMBL" id="JAAGRR010000131">
    <property type="protein sequence ID" value="NDY43197.1"/>
    <property type="molecule type" value="Genomic_DNA"/>
</dbReference>
<feature type="domain" description="GGDEF" evidence="3">
    <location>
        <begin position="175"/>
        <end position="302"/>
    </location>
</feature>
<keyword evidence="5" id="KW-1185">Reference proteome</keyword>
<comment type="caution">
    <text evidence="4">The sequence shown here is derived from an EMBL/GenBank/DDBJ whole genome shotgun (WGS) entry which is preliminary data.</text>
</comment>
<dbReference type="InterPro" id="IPR043128">
    <property type="entry name" value="Rev_trsase/Diguanyl_cyclase"/>
</dbReference>
<dbReference type="InterPro" id="IPR029787">
    <property type="entry name" value="Nucleotide_cyclase"/>
</dbReference>
<dbReference type="SUPFAM" id="SSF55073">
    <property type="entry name" value="Nucleotide cyclase"/>
    <property type="match status" value="1"/>
</dbReference>